<dbReference type="Proteomes" id="UP000077628">
    <property type="component" value="Unassembled WGS sequence"/>
</dbReference>
<dbReference type="Gene3D" id="3.40.190.10">
    <property type="entry name" value="Periplasmic binding protein-like II"/>
    <property type="match status" value="1"/>
</dbReference>
<dbReference type="AlphaFoldDB" id="A0A177NWR2"/>
<accession>A0A177NWR2</accession>
<dbReference type="STRING" id="702114.A1355_02075"/>
<dbReference type="EMBL" id="LUUK01000078">
    <property type="protein sequence ID" value="OAI22487.1"/>
    <property type="molecule type" value="Genomic_DNA"/>
</dbReference>
<protein>
    <submittedName>
        <fullName evidence="1">Uncharacterized protein</fullName>
    </submittedName>
</protein>
<evidence type="ECO:0000313" key="2">
    <source>
        <dbReference type="Proteomes" id="UP000077628"/>
    </source>
</evidence>
<dbReference type="SUPFAM" id="SSF53850">
    <property type="entry name" value="Periplasmic binding protein-like II"/>
    <property type="match status" value="1"/>
</dbReference>
<reference evidence="2" key="1">
    <citation type="submission" date="2016-03" db="EMBL/GenBank/DDBJ databases">
        <authorList>
            <person name="Heylen K."/>
            <person name="De Vos P."/>
            <person name="Vekeman B."/>
        </authorList>
    </citation>
    <scope>NUCLEOTIDE SEQUENCE [LARGE SCALE GENOMIC DNA]</scope>
    <source>
        <strain evidence="2">R-45383</strain>
    </source>
</reference>
<organism evidence="1 2">
    <name type="scientific">Methylomonas koyamae</name>
    <dbReference type="NCBI Taxonomy" id="702114"/>
    <lineage>
        <taxon>Bacteria</taxon>
        <taxon>Pseudomonadati</taxon>
        <taxon>Pseudomonadota</taxon>
        <taxon>Gammaproteobacteria</taxon>
        <taxon>Methylococcales</taxon>
        <taxon>Methylococcaceae</taxon>
        <taxon>Methylomonas</taxon>
    </lineage>
</organism>
<name>A0A177NWR2_9GAMM</name>
<comment type="caution">
    <text evidence="1">The sequence shown here is derived from an EMBL/GenBank/DDBJ whole genome shotgun (WGS) entry which is preliminary data.</text>
</comment>
<proteinExistence type="predicted"/>
<keyword evidence="2" id="KW-1185">Reference proteome</keyword>
<gene>
    <name evidence="1" type="ORF">A1355_02075</name>
</gene>
<sequence length="119" mass="13245">MVVNQTNQAMEFSRNQVIDFFMGRQQNFHSGKAVFTIDLAQDSPTRAHFYQQLVGKSVPQVNAYWARLLFTGNATPPKMLPSPAAVLSAVKENADAIGYVDGRDYDGCCKVVYRLKPAD</sequence>
<evidence type="ECO:0000313" key="1">
    <source>
        <dbReference type="EMBL" id="OAI22487.1"/>
    </source>
</evidence>